<feature type="transmembrane region" description="Helical" evidence="11">
    <location>
        <begin position="409"/>
        <end position="435"/>
    </location>
</feature>
<dbReference type="InterPro" id="IPR025383">
    <property type="entry name" value="MrpA_C/MbhD"/>
</dbReference>
<feature type="region of interest" description="Disordered" evidence="10">
    <location>
        <begin position="970"/>
        <end position="991"/>
    </location>
</feature>
<feature type="transmembrane region" description="Helical" evidence="11">
    <location>
        <begin position="927"/>
        <end position="950"/>
    </location>
</feature>
<dbReference type="InterPro" id="IPR001750">
    <property type="entry name" value="ND/Mrp_TM"/>
</dbReference>
<proteinExistence type="predicted"/>
<name>A0A1I1ZKB0_9BURK</name>
<evidence type="ECO:0000313" key="17">
    <source>
        <dbReference type="EMBL" id="SFE32052.1"/>
    </source>
</evidence>
<feature type="transmembrane region" description="Helical" evidence="11">
    <location>
        <begin position="162"/>
        <end position="185"/>
    </location>
</feature>
<dbReference type="Pfam" id="PF13244">
    <property type="entry name" value="MbhD"/>
    <property type="match status" value="1"/>
</dbReference>
<protein>
    <submittedName>
        <fullName evidence="17">Multisubunit potassium/proton antiporter, PhaA subunit /multisubunit potassium/proton antiporter, PhaB subunit</fullName>
    </submittedName>
</protein>
<dbReference type="Proteomes" id="UP000199119">
    <property type="component" value="Unassembled WGS sequence"/>
</dbReference>
<feature type="transmembrane region" description="Helical" evidence="11">
    <location>
        <begin position="657"/>
        <end position="678"/>
    </location>
</feature>
<evidence type="ECO:0000256" key="1">
    <source>
        <dbReference type="ARBA" id="ARBA00004651"/>
    </source>
</evidence>
<dbReference type="EMBL" id="FONX01000001">
    <property type="protein sequence ID" value="SFE32052.1"/>
    <property type="molecule type" value="Genomic_DNA"/>
</dbReference>
<evidence type="ECO:0000259" key="13">
    <source>
        <dbReference type="Pfam" id="PF00662"/>
    </source>
</evidence>
<dbReference type="Pfam" id="PF20501">
    <property type="entry name" value="MbhE"/>
    <property type="match status" value="1"/>
</dbReference>
<feature type="transmembrane region" description="Helical" evidence="11">
    <location>
        <begin position="885"/>
        <end position="907"/>
    </location>
</feature>
<dbReference type="PRINTS" id="PR01434">
    <property type="entry name" value="NADHDHGNASE5"/>
</dbReference>
<evidence type="ECO:0000259" key="15">
    <source>
        <dbReference type="Pfam" id="PF13244"/>
    </source>
</evidence>
<keyword evidence="2" id="KW-0813">Transport</keyword>
<accession>A0A1I1ZKB0</accession>
<keyword evidence="6 11" id="KW-1133">Transmembrane helix</keyword>
<evidence type="ECO:0000256" key="8">
    <source>
        <dbReference type="ARBA" id="ARBA00023136"/>
    </source>
</evidence>
<evidence type="ECO:0000313" key="18">
    <source>
        <dbReference type="Proteomes" id="UP000199119"/>
    </source>
</evidence>
<feature type="transmembrane region" description="Helical" evidence="11">
    <location>
        <begin position="759"/>
        <end position="777"/>
    </location>
</feature>
<feature type="transmembrane region" description="Helical" evidence="11">
    <location>
        <begin position="703"/>
        <end position="721"/>
    </location>
</feature>
<gene>
    <name evidence="17" type="ORF">SAMN04489711_101181</name>
</gene>
<dbReference type="Pfam" id="PF00662">
    <property type="entry name" value="Proton_antipo_N"/>
    <property type="match status" value="1"/>
</dbReference>
<dbReference type="GO" id="GO:0015297">
    <property type="term" value="F:antiporter activity"/>
    <property type="evidence" value="ECO:0007669"/>
    <property type="project" value="UniProtKB-KW"/>
</dbReference>
<feature type="transmembrane region" description="Helical" evidence="11">
    <location>
        <begin position="109"/>
        <end position="127"/>
    </location>
</feature>
<evidence type="ECO:0000256" key="6">
    <source>
        <dbReference type="ARBA" id="ARBA00022989"/>
    </source>
</evidence>
<organism evidence="17 18">
    <name type="scientific">Paracidovorax wautersii</name>
    <dbReference type="NCBI Taxonomy" id="1177982"/>
    <lineage>
        <taxon>Bacteria</taxon>
        <taxon>Pseudomonadati</taxon>
        <taxon>Pseudomonadota</taxon>
        <taxon>Betaproteobacteria</taxon>
        <taxon>Burkholderiales</taxon>
        <taxon>Comamonadaceae</taxon>
        <taxon>Paracidovorax</taxon>
    </lineage>
</organism>
<evidence type="ECO:0000256" key="9">
    <source>
        <dbReference type="RuleBase" id="RU000320"/>
    </source>
</evidence>
<evidence type="ECO:0000256" key="7">
    <source>
        <dbReference type="ARBA" id="ARBA00023065"/>
    </source>
</evidence>
<evidence type="ECO:0000256" key="5">
    <source>
        <dbReference type="ARBA" id="ARBA00022692"/>
    </source>
</evidence>
<dbReference type="Pfam" id="PF04039">
    <property type="entry name" value="MnhB"/>
    <property type="match status" value="1"/>
</dbReference>
<dbReference type="InterPro" id="IPR007182">
    <property type="entry name" value="MnhB"/>
</dbReference>
<keyword evidence="18" id="KW-1185">Reference proteome</keyword>
<dbReference type="STRING" id="1177982.SAMN04489711_101181"/>
<dbReference type="NCBIfam" id="NF009288">
    <property type="entry name" value="PRK12648.1"/>
    <property type="match status" value="1"/>
</dbReference>
<evidence type="ECO:0000256" key="2">
    <source>
        <dbReference type="ARBA" id="ARBA00022448"/>
    </source>
</evidence>
<dbReference type="GO" id="GO:0006811">
    <property type="term" value="P:monoatomic ion transport"/>
    <property type="evidence" value="ECO:0007669"/>
    <property type="project" value="UniProtKB-KW"/>
</dbReference>
<feature type="transmembrane region" description="Helical" evidence="11">
    <location>
        <begin position="455"/>
        <end position="476"/>
    </location>
</feature>
<reference evidence="18" key="1">
    <citation type="submission" date="2016-10" db="EMBL/GenBank/DDBJ databases">
        <authorList>
            <person name="Varghese N."/>
            <person name="Submissions S."/>
        </authorList>
    </citation>
    <scope>NUCLEOTIDE SEQUENCE [LARGE SCALE GENOMIC DNA]</scope>
    <source>
        <strain evidence="18">DSM 27981</strain>
    </source>
</reference>
<evidence type="ECO:0000259" key="12">
    <source>
        <dbReference type="Pfam" id="PF00361"/>
    </source>
</evidence>
<feature type="domain" description="NADH:quinone oxidoreductase/Mrp antiporter transmembrane" evidence="12">
    <location>
        <begin position="126"/>
        <end position="406"/>
    </location>
</feature>
<sequence length="991" mass="106936">MPLILLVLLPFLGSVLAALLPANARNAESTLAGAIAVFCTVQVALCFPDVAAGGVLRQEITWLPSLGLNLVIRMDGFAWMFCMLVLGIGSLVVLYARYYMSAADPVPRFFSFFMAFMGAMTGVVLSGNIIQLAFFWELTSLFSFLLIGYWHHRKDARRGARMALTVTGTGGLCMLAGMLVIGHIVGSYDLDHVLAAAEQVRHHPLYLTALVLVLLGALTKSAQFPFQFWLPNAMAAPTPVSAYLHSATMVKAGVFLLARFWPVLGDTEPWFWLVGGAGMCTLLVGGYAAMFQHDLKGLLAYSTISHLGLITLLLGLNSPLAAVAAVFHIMNHATFKASLFMAAGIVDHESGTRDIRRLSGLRTMMPVTATLAMVASASMAGVPLLNGFLSKEMFFAETVYINASPFVSMALPIAATIAGVFSVAYSLRFIVDVFWGPRATDLPREPHEPPHWMRVPVELLVLACLVVGIFPSWSVGKYLAAAALPVVGGKLPEYSLAIWHGFNTPLVMSIIAMAGGIALYLLLRWQRKAGHVDAPPLMHRISGQRIFEGAMALLTQAGRAGRQLLSTQRLQWQMLWLVLASLAAGTMPLWTQGLQLGDRGTLALSPTFVLLWVLGSICAVTAAWQAKYHRLAALTLLGATGLCVCITFLWFSAPDLALTQLVVEIVTTVLVLLGLRWLPRRDESLRGAGVSLALARARRLRDLFIALAAGGGMAWLAFAMMSRPFADSTSTFFLERALTEGGGTNVVNVVLVDFRGFDTFGEIVVLGIVALTVYALLRRFRPARETMDLPEQQRLLPADLQTDLLNPRNASDTAIGYLMVPAVLVRLLLPFALLVSFYLFMRGHNQPGGGFVAGLVLSVALLLQYIISGTEWVEAHLPLYPRRWIGVGLLFALATGAGAVVLGYPFLTSHTAHFTLPVIGEIHVASALFFDIGVFAIVVGSTLLMLTAIAHQSVRGHRYHARLMEEAAEAAGGAEAPATEPAPNPLTAGGR</sequence>
<feature type="transmembrane region" description="Helical" evidence="11">
    <location>
        <begin position="205"/>
        <end position="230"/>
    </location>
</feature>
<feature type="transmembrane region" description="Helical" evidence="11">
    <location>
        <begin position="572"/>
        <end position="590"/>
    </location>
</feature>
<keyword evidence="3" id="KW-0050">Antiport</keyword>
<feature type="transmembrane region" description="Helical" evidence="11">
    <location>
        <begin position="270"/>
        <end position="291"/>
    </location>
</feature>
<dbReference type="AlphaFoldDB" id="A0A1I1ZKB0"/>
<feature type="transmembrane region" description="Helical" evidence="11">
    <location>
        <begin position="851"/>
        <end position="873"/>
    </location>
</feature>
<dbReference type="OrthoDB" id="9811798at2"/>
<evidence type="ECO:0000256" key="3">
    <source>
        <dbReference type="ARBA" id="ARBA00022449"/>
    </source>
</evidence>
<feature type="transmembrane region" description="Helical" evidence="11">
    <location>
        <begin position="367"/>
        <end position="389"/>
    </location>
</feature>
<dbReference type="GO" id="GO:0005886">
    <property type="term" value="C:plasma membrane"/>
    <property type="evidence" value="ECO:0007669"/>
    <property type="project" value="UniProtKB-SubCell"/>
</dbReference>
<evidence type="ECO:0000256" key="4">
    <source>
        <dbReference type="ARBA" id="ARBA00022475"/>
    </source>
</evidence>
<evidence type="ECO:0000259" key="16">
    <source>
        <dbReference type="Pfam" id="PF20501"/>
    </source>
</evidence>
<feature type="transmembrane region" description="Helical" evidence="11">
    <location>
        <begin position="814"/>
        <end position="839"/>
    </location>
</feature>
<keyword evidence="5 9" id="KW-0812">Transmembrane</keyword>
<evidence type="ECO:0000259" key="14">
    <source>
        <dbReference type="Pfam" id="PF04039"/>
    </source>
</evidence>
<feature type="transmembrane region" description="Helical" evidence="11">
    <location>
        <begin position="496"/>
        <end position="523"/>
    </location>
</feature>
<comment type="subcellular location">
    <subcellularLocation>
        <location evidence="1">Cell membrane</location>
        <topology evidence="1">Multi-pass membrane protein</topology>
    </subcellularLocation>
    <subcellularLocation>
        <location evidence="9">Membrane</location>
        <topology evidence="9">Multi-pass membrane protein</topology>
    </subcellularLocation>
</comment>
<dbReference type="PANTHER" id="PTHR43373">
    <property type="entry name" value="NA(+)/H(+) ANTIPORTER SUBUNIT"/>
    <property type="match status" value="1"/>
</dbReference>
<dbReference type="RefSeq" id="WP_092936669.1">
    <property type="nucleotide sequence ID" value="NZ_FONX01000001.1"/>
</dbReference>
<evidence type="ECO:0000256" key="10">
    <source>
        <dbReference type="SAM" id="MobiDB-lite"/>
    </source>
</evidence>
<feature type="domain" description="MrpA C-terminal/MbhE" evidence="16">
    <location>
        <begin position="698"/>
        <end position="794"/>
    </location>
</feature>
<feature type="compositionally biased region" description="Low complexity" evidence="10">
    <location>
        <begin position="970"/>
        <end position="981"/>
    </location>
</feature>
<dbReference type="Pfam" id="PF00361">
    <property type="entry name" value="Proton_antipo_M"/>
    <property type="match status" value="1"/>
</dbReference>
<feature type="transmembrane region" description="Helical" evidence="11">
    <location>
        <begin position="242"/>
        <end position="264"/>
    </location>
</feature>
<dbReference type="InterPro" id="IPR046806">
    <property type="entry name" value="MrpA_C/MbhE"/>
</dbReference>
<feature type="domain" description="MrpA C-terminal/MbhD" evidence="15">
    <location>
        <begin position="616"/>
        <end position="680"/>
    </location>
</feature>
<keyword evidence="7" id="KW-0406">Ion transport</keyword>
<keyword evidence="4" id="KW-1003">Cell membrane</keyword>
<evidence type="ECO:0000256" key="11">
    <source>
        <dbReference type="SAM" id="Phobius"/>
    </source>
</evidence>
<keyword evidence="8 11" id="KW-0472">Membrane</keyword>
<feature type="transmembrane region" description="Helical" evidence="11">
    <location>
        <begin position="77"/>
        <end position="97"/>
    </location>
</feature>
<feature type="domain" description="Na+/H+ antiporter MnhB subunit-related protein" evidence="14">
    <location>
        <begin position="821"/>
        <end position="943"/>
    </location>
</feature>
<feature type="transmembrane region" description="Helical" evidence="11">
    <location>
        <begin position="133"/>
        <end position="150"/>
    </location>
</feature>
<dbReference type="InterPro" id="IPR001516">
    <property type="entry name" value="Proton_antipo_N"/>
</dbReference>
<dbReference type="PANTHER" id="PTHR43373:SF1">
    <property type="entry name" value="NA(+)_H(+) ANTIPORTER SUBUNIT A"/>
    <property type="match status" value="1"/>
</dbReference>
<dbReference type="InterPro" id="IPR050616">
    <property type="entry name" value="CPA3_Na-H_Antiporter_A"/>
</dbReference>
<feature type="transmembrane region" description="Helical" evidence="11">
    <location>
        <begin position="631"/>
        <end position="651"/>
    </location>
</feature>
<feature type="domain" description="NADH-Ubiquinone oxidoreductase (complex I) chain 5 N-terminal" evidence="13">
    <location>
        <begin position="65"/>
        <end position="110"/>
    </location>
</feature>
<feature type="transmembrane region" description="Helical" evidence="11">
    <location>
        <begin position="602"/>
        <end position="624"/>
    </location>
</feature>